<proteinExistence type="predicted"/>
<feature type="domain" description="Acyl-CoA thioester hydrolase/bile acid-CoA amino acid N-acetyltransferase" evidence="1">
    <location>
        <begin position="50"/>
        <end position="107"/>
    </location>
</feature>
<name>A0AAV4BQI7_9GAST</name>
<evidence type="ECO:0000313" key="2">
    <source>
        <dbReference type="EMBL" id="GFO21242.1"/>
    </source>
</evidence>
<reference evidence="2 3" key="1">
    <citation type="journal article" date="2021" name="Elife">
        <title>Chloroplast acquisition without the gene transfer in kleptoplastic sea slugs, Plakobranchus ocellatus.</title>
        <authorList>
            <person name="Maeda T."/>
            <person name="Takahashi S."/>
            <person name="Yoshida T."/>
            <person name="Shimamura S."/>
            <person name="Takaki Y."/>
            <person name="Nagai Y."/>
            <person name="Toyoda A."/>
            <person name="Suzuki Y."/>
            <person name="Arimoto A."/>
            <person name="Ishii H."/>
            <person name="Satoh N."/>
            <person name="Nishiyama T."/>
            <person name="Hasebe M."/>
            <person name="Maruyama T."/>
            <person name="Minagawa J."/>
            <person name="Obokata J."/>
            <person name="Shigenobu S."/>
        </authorList>
    </citation>
    <scope>NUCLEOTIDE SEQUENCE [LARGE SCALE GENOMIC DNA]</scope>
</reference>
<gene>
    <name evidence="2" type="ORF">PoB_004774700</name>
</gene>
<dbReference type="Gene3D" id="2.60.40.2240">
    <property type="entry name" value="Acyl-CoA thioester hydrolase/BAAT N-terminal domain"/>
    <property type="match status" value="1"/>
</dbReference>
<protein>
    <submittedName>
        <fullName evidence="2">Acyl-CoA thioesterase 5</fullName>
    </submittedName>
</protein>
<evidence type="ECO:0000313" key="3">
    <source>
        <dbReference type="Proteomes" id="UP000735302"/>
    </source>
</evidence>
<dbReference type="GO" id="GO:0006631">
    <property type="term" value="P:fatty acid metabolic process"/>
    <property type="evidence" value="ECO:0007669"/>
    <property type="project" value="TreeGrafter"/>
</dbReference>
<keyword evidence="3" id="KW-1185">Reference proteome</keyword>
<comment type="caution">
    <text evidence="2">The sequence shown here is derived from an EMBL/GenBank/DDBJ whole genome shotgun (WGS) entry which is preliminary data.</text>
</comment>
<dbReference type="PANTHER" id="PTHR10824">
    <property type="entry name" value="ACYL-COENZYME A THIOESTERASE-RELATED"/>
    <property type="match status" value="1"/>
</dbReference>
<dbReference type="Pfam" id="PF04775">
    <property type="entry name" value="Bile_Hydr_Trans"/>
    <property type="match status" value="1"/>
</dbReference>
<organism evidence="2 3">
    <name type="scientific">Plakobranchus ocellatus</name>
    <dbReference type="NCBI Taxonomy" id="259542"/>
    <lineage>
        <taxon>Eukaryota</taxon>
        <taxon>Metazoa</taxon>
        <taxon>Spiralia</taxon>
        <taxon>Lophotrochozoa</taxon>
        <taxon>Mollusca</taxon>
        <taxon>Gastropoda</taxon>
        <taxon>Heterobranchia</taxon>
        <taxon>Euthyneura</taxon>
        <taxon>Panpulmonata</taxon>
        <taxon>Sacoglossa</taxon>
        <taxon>Placobranchoidea</taxon>
        <taxon>Plakobranchidae</taxon>
        <taxon>Plakobranchus</taxon>
    </lineage>
</organism>
<evidence type="ECO:0000259" key="1">
    <source>
        <dbReference type="Pfam" id="PF04775"/>
    </source>
</evidence>
<dbReference type="GO" id="GO:0006637">
    <property type="term" value="P:acyl-CoA metabolic process"/>
    <property type="evidence" value="ECO:0007669"/>
    <property type="project" value="TreeGrafter"/>
</dbReference>
<dbReference type="InterPro" id="IPR042490">
    <property type="entry name" value="Thio_Ohase/BAAT_N"/>
</dbReference>
<dbReference type="PANTHER" id="PTHR10824:SF4">
    <property type="entry name" value="ACYL-COENZYME A THIOESTERASE 1-LIKE"/>
    <property type="match status" value="1"/>
</dbReference>
<dbReference type="GO" id="GO:0047617">
    <property type="term" value="F:fatty acyl-CoA hydrolase activity"/>
    <property type="evidence" value="ECO:0007669"/>
    <property type="project" value="TreeGrafter"/>
</dbReference>
<sequence length="142" mass="15985">MGFSGFYRNTLYQYEKSIYRNCLGRKSRLACNLHQYAPKIHVTPTHTLIDEEVQIVTSGLHPGQKVTLFAHLVEAKRQYGSCGQFIADDKGVIDTSKNASQGGTFEGYFIINYCDVFPIFISGYKLFLSLIDEGFPKRGLSS</sequence>
<dbReference type="InterPro" id="IPR006862">
    <property type="entry name" value="Thio_Ohase/aa_AcTrfase"/>
</dbReference>
<dbReference type="Proteomes" id="UP000735302">
    <property type="component" value="Unassembled WGS sequence"/>
</dbReference>
<dbReference type="EMBL" id="BLXT01005251">
    <property type="protein sequence ID" value="GFO21242.1"/>
    <property type="molecule type" value="Genomic_DNA"/>
</dbReference>
<dbReference type="AlphaFoldDB" id="A0AAV4BQI7"/>
<accession>A0AAV4BQI7</accession>